<dbReference type="Proteomes" id="UP000836841">
    <property type="component" value="Chromosome 3"/>
</dbReference>
<reference evidence="15 16" key="1">
    <citation type="submission" date="2022-03" db="EMBL/GenBank/DDBJ databases">
        <authorList>
            <person name="Nunn A."/>
            <person name="Chopra R."/>
            <person name="Nunn A."/>
            <person name="Contreras Garrido A."/>
        </authorList>
    </citation>
    <scope>NUCLEOTIDE SEQUENCE [LARGE SCALE GENOMIC DNA]</scope>
</reference>
<keyword evidence="4 12" id="KW-0349">Heme</keyword>
<dbReference type="GO" id="GO:0016020">
    <property type="term" value="C:membrane"/>
    <property type="evidence" value="ECO:0007669"/>
    <property type="project" value="UniProtKB-SubCell"/>
</dbReference>
<dbReference type="SUPFAM" id="SSF48264">
    <property type="entry name" value="Cytochrome P450"/>
    <property type="match status" value="1"/>
</dbReference>
<dbReference type="FunFam" id="1.10.630.10:FF:000019">
    <property type="entry name" value="Cytochrome P450 family protein"/>
    <property type="match status" value="1"/>
</dbReference>
<organism evidence="15 16">
    <name type="scientific">Thlaspi arvense</name>
    <name type="common">Field penny-cress</name>
    <dbReference type="NCBI Taxonomy" id="13288"/>
    <lineage>
        <taxon>Eukaryota</taxon>
        <taxon>Viridiplantae</taxon>
        <taxon>Streptophyta</taxon>
        <taxon>Embryophyta</taxon>
        <taxon>Tracheophyta</taxon>
        <taxon>Spermatophyta</taxon>
        <taxon>Magnoliopsida</taxon>
        <taxon>eudicotyledons</taxon>
        <taxon>Gunneridae</taxon>
        <taxon>Pentapetalae</taxon>
        <taxon>rosids</taxon>
        <taxon>malvids</taxon>
        <taxon>Brassicales</taxon>
        <taxon>Brassicaceae</taxon>
        <taxon>Thlaspideae</taxon>
        <taxon>Thlaspi</taxon>
    </lineage>
</organism>
<feature type="transmembrane region" description="Helical" evidence="14">
    <location>
        <begin position="12"/>
        <end position="30"/>
    </location>
</feature>
<evidence type="ECO:0000256" key="13">
    <source>
        <dbReference type="RuleBase" id="RU000461"/>
    </source>
</evidence>
<name>A0AAU9RYF8_THLAR</name>
<sequence>MAAIITVEFQNCFVFFILLSLFSLLCYSLFFKKPKCSRHHGFDLPPSPPSLPIIGHFHLILSLLIHKSFQKLSSKHGPFLYLRIFNVPIVLVSSYSIAYEIFKTQDLNVSSRGLPPINESLMFGSSTFLMAPRGDYWKFMKKLTVRNLLGSHALERSRGIRANELERFHKNLLGKAMKKESADIGKEAMKLINNIIFKMLMGRRSCLEEDGDEAETERARGLVIESVALLKKIALGTLLRRPLEKLGISLFKKDILSVFRGFDELLERILEEHEEKKPNEHQGEEDMMDVLLEALRDENAEYKISRNHIKSFFIELFIAGTDSLRQTTQWTMAEIISNPNILERLREETGSVVGKTSMIQETDLPNLPYLQAVVKEVLRLHPPAPLFARTSLKECKIRGFHIPENTTFLVNAYAVMRDPDSWEDPNEFKPERFLVASSRLEQEEEKREQAIKYIPFGSGRRGCPGANLAYVFLGTAVGMMVQGFEWRIKGEEVNLEEAAGELNLTMAHPLECTPVSRKRKPFAF</sequence>
<dbReference type="InterPro" id="IPR051103">
    <property type="entry name" value="Plant_metabolite_P450s"/>
</dbReference>
<evidence type="ECO:0000313" key="15">
    <source>
        <dbReference type="EMBL" id="CAH2053251.1"/>
    </source>
</evidence>
<keyword evidence="5 14" id="KW-0812">Transmembrane</keyword>
<dbReference type="InterPro" id="IPR002401">
    <property type="entry name" value="Cyt_P450_E_grp-I"/>
</dbReference>
<evidence type="ECO:0000256" key="3">
    <source>
        <dbReference type="ARBA" id="ARBA00010617"/>
    </source>
</evidence>
<feature type="transmembrane region" description="Helical" evidence="14">
    <location>
        <begin position="81"/>
        <end position="102"/>
    </location>
</feature>
<evidence type="ECO:0000256" key="9">
    <source>
        <dbReference type="ARBA" id="ARBA00023004"/>
    </source>
</evidence>
<proteinExistence type="inferred from homology"/>
<evidence type="ECO:0000256" key="12">
    <source>
        <dbReference type="PIRSR" id="PIRSR602401-1"/>
    </source>
</evidence>
<comment type="similarity">
    <text evidence="3 13">Belongs to the cytochrome P450 family.</text>
</comment>
<evidence type="ECO:0000256" key="8">
    <source>
        <dbReference type="ARBA" id="ARBA00023002"/>
    </source>
</evidence>
<evidence type="ECO:0000256" key="1">
    <source>
        <dbReference type="ARBA" id="ARBA00001971"/>
    </source>
</evidence>
<evidence type="ECO:0008006" key="17">
    <source>
        <dbReference type="Google" id="ProtNLM"/>
    </source>
</evidence>
<evidence type="ECO:0000256" key="6">
    <source>
        <dbReference type="ARBA" id="ARBA00022723"/>
    </source>
</evidence>
<dbReference type="InterPro" id="IPR017972">
    <property type="entry name" value="Cyt_P450_CS"/>
</dbReference>
<dbReference type="PROSITE" id="PS00086">
    <property type="entry name" value="CYTOCHROME_P450"/>
    <property type="match status" value="1"/>
</dbReference>
<dbReference type="InterPro" id="IPR036396">
    <property type="entry name" value="Cyt_P450_sf"/>
</dbReference>
<dbReference type="AlphaFoldDB" id="A0AAU9RYF8"/>
<dbReference type="GO" id="GO:0016709">
    <property type="term" value="F:oxidoreductase activity, acting on paired donors, with incorporation or reduction of molecular oxygen, NAD(P)H as one donor, and incorporation of one atom of oxygen"/>
    <property type="evidence" value="ECO:0007669"/>
    <property type="project" value="TreeGrafter"/>
</dbReference>
<gene>
    <name evidence="15" type="ORF">TAV2_LOCUS10860</name>
</gene>
<evidence type="ECO:0000256" key="5">
    <source>
        <dbReference type="ARBA" id="ARBA00022692"/>
    </source>
</evidence>
<evidence type="ECO:0000256" key="4">
    <source>
        <dbReference type="ARBA" id="ARBA00022617"/>
    </source>
</evidence>
<comment type="subcellular location">
    <subcellularLocation>
        <location evidence="2">Membrane</location>
        <topology evidence="2">Single-pass membrane protein</topology>
    </subcellularLocation>
</comment>
<keyword evidence="9 12" id="KW-0408">Iron</keyword>
<comment type="cofactor">
    <cofactor evidence="1 12">
        <name>heme</name>
        <dbReference type="ChEBI" id="CHEBI:30413"/>
    </cofactor>
</comment>
<feature type="binding site" description="axial binding residue" evidence="12">
    <location>
        <position position="463"/>
    </location>
    <ligand>
        <name>heme</name>
        <dbReference type="ChEBI" id="CHEBI:30413"/>
    </ligand>
    <ligandPart>
        <name>Fe</name>
        <dbReference type="ChEBI" id="CHEBI:18248"/>
    </ligandPart>
</feature>
<evidence type="ECO:0000256" key="10">
    <source>
        <dbReference type="ARBA" id="ARBA00023033"/>
    </source>
</evidence>
<dbReference type="Gene3D" id="1.10.630.10">
    <property type="entry name" value="Cytochrome P450"/>
    <property type="match status" value="1"/>
</dbReference>
<dbReference type="CDD" id="cd20655">
    <property type="entry name" value="CYP93"/>
    <property type="match status" value="1"/>
</dbReference>
<dbReference type="PRINTS" id="PR00385">
    <property type="entry name" value="P450"/>
</dbReference>
<dbReference type="PANTHER" id="PTHR24298:SF475">
    <property type="entry name" value="CYTOCHROME P450 705A5-RELATED"/>
    <property type="match status" value="1"/>
</dbReference>
<evidence type="ECO:0000256" key="11">
    <source>
        <dbReference type="ARBA" id="ARBA00023136"/>
    </source>
</evidence>
<feature type="transmembrane region" description="Helical" evidence="14">
    <location>
        <begin position="50"/>
        <end position="69"/>
    </location>
</feature>
<dbReference type="PRINTS" id="PR00463">
    <property type="entry name" value="EP450I"/>
</dbReference>
<dbReference type="InterPro" id="IPR001128">
    <property type="entry name" value="Cyt_P450"/>
</dbReference>
<keyword evidence="16" id="KW-1185">Reference proteome</keyword>
<evidence type="ECO:0000313" key="16">
    <source>
        <dbReference type="Proteomes" id="UP000836841"/>
    </source>
</evidence>
<evidence type="ECO:0000256" key="14">
    <source>
        <dbReference type="SAM" id="Phobius"/>
    </source>
</evidence>
<dbReference type="EMBL" id="OU466859">
    <property type="protein sequence ID" value="CAH2053251.1"/>
    <property type="molecule type" value="Genomic_DNA"/>
</dbReference>
<dbReference type="GO" id="GO:0005506">
    <property type="term" value="F:iron ion binding"/>
    <property type="evidence" value="ECO:0007669"/>
    <property type="project" value="InterPro"/>
</dbReference>
<keyword evidence="10 13" id="KW-0503">Monooxygenase</keyword>
<keyword evidence="8 13" id="KW-0560">Oxidoreductase</keyword>
<keyword evidence="6 12" id="KW-0479">Metal-binding</keyword>
<dbReference type="GO" id="GO:0020037">
    <property type="term" value="F:heme binding"/>
    <property type="evidence" value="ECO:0007669"/>
    <property type="project" value="InterPro"/>
</dbReference>
<protein>
    <recommendedName>
        <fullName evidence="17">Cytochrome P450</fullName>
    </recommendedName>
</protein>
<accession>A0AAU9RYF8</accession>
<keyword evidence="11 14" id="KW-0472">Membrane</keyword>
<dbReference type="PANTHER" id="PTHR24298">
    <property type="entry name" value="FLAVONOID 3'-MONOOXYGENASE-RELATED"/>
    <property type="match status" value="1"/>
</dbReference>
<evidence type="ECO:0000256" key="7">
    <source>
        <dbReference type="ARBA" id="ARBA00022989"/>
    </source>
</evidence>
<dbReference type="Pfam" id="PF00067">
    <property type="entry name" value="p450"/>
    <property type="match status" value="1"/>
</dbReference>
<evidence type="ECO:0000256" key="2">
    <source>
        <dbReference type="ARBA" id="ARBA00004167"/>
    </source>
</evidence>
<keyword evidence="7 14" id="KW-1133">Transmembrane helix</keyword>